<sequence>MGRPDRLGANPAIGRGESRALTLGATPQHGRSARPAVLRRLRAARKACGTAVRNVVWWFDSILGGQDYQRYVAHLTRNHPGCEIPTEREYWRGRHADADTNPQNRCC</sequence>
<dbReference type="Proteomes" id="UP000501705">
    <property type="component" value="Chromosome"/>
</dbReference>
<evidence type="ECO:0000313" key="3">
    <source>
        <dbReference type="Proteomes" id="UP000501705"/>
    </source>
</evidence>
<dbReference type="InterPro" id="IPR007423">
    <property type="entry name" value="Sel_put"/>
</dbReference>
<evidence type="ECO:0000256" key="1">
    <source>
        <dbReference type="SAM" id="MobiDB-lite"/>
    </source>
</evidence>
<dbReference type="AlphaFoldDB" id="A0A6G9XYM7"/>
<feature type="region of interest" description="Disordered" evidence="1">
    <location>
        <begin position="1"/>
        <end position="34"/>
    </location>
</feature>
<organism evidence="2 3">
    <name type="scientific">Nocardia brasiliensis</name>
    <dbReference type="NCBI Taxonomy" id="37326"/>
    <lineage>
        <taxon>Bacteria</taxon>
        <taxon>Bacillati</taxon>
        <taxon>Actinomycetota</taxon>
        <taxon>Actinomycetes</taxon>
        <taxon>Mycobacteriales</taxon>
        <taxon>Nocardiaceae</taxon>
        <taxon>Nocardia</taxon>
    </lineage>
</organism>
<evidence type="ECO:0000313" key="2">
    <source>
        <dbReference type="EMBL" id="QIS06055.1"/>
    </source>
</evidence>
<accession>A0A6G9XYM7</accession>
<name>A0A6G9XYM7_NOCBR</name>
<dbReference type="Pfam" id="PF04328">
    <property type="entry name" value="Sel_put"/>
    <property type="match status" value="1"/>
</dbReference>
<reference evidence="2 3" key="1">
    <citation type="journal article" date="2019" name="ACS Chem. Biol.">
        <title>Identification and Mobilization of a Cryptic Antibiotic Biosynthesis Gene Locus from a Human-Pathogenic Nocardia Isolate.</title>
        <authorList>
            <person name="Herisse M."/>
            <person name="Ishida K."/>
            <person name="Porter J.L."/>
            <person name="Howden B."/>
            <person name="Hertweck C."/>
            <person name="Stinear T.P."/>
            <person name="Pidot S.J."/>
        </authorList>
    </citation>
    <scope>NUCLEOTIDE SEQUENCE [LARGE SCALE GENOMIC DNA]</scope>
    <source>
        <strain evidence="2 3">AUSMDU00024985</strain>
    </source>
</reference>
<dbReference type="EMBL" id="CP046171">
    <property type="protein sequence ID" value="QIS06055.1"/>
    <property type="molecule type" value="Genomic_DNA"/>
</dbReference>
<protein>
    <submittedName>
        <fullName evidence="2">Putative selenoprotein</fullName>
    </submittedName>
</protein>
<gene>
    <name evidence="2" type="ORF">F5X71_30455</name>
</gene>
<proteinExistence type="predicted"/>